<gene>
    <name evidence="2" type="ORF">SAMN05660706_11091</name>
</gene>
<dbReference type="RefSeq" id="WP_092482900.1">
    <property type="nucleotide sequence ID" value="NZ_FOYM01000010.1"/>
</dbReference>
<keyword evidence="1" id="KW-0732">Signal</keyword>
<organism evidence="2 3">
    <name type="scientific">Desulfoscipio geothermicus DSM 3669</name>
    <dbReference type="NCBI Taxonomy" id="1121426"/>
    <lineage>
        <taxon>Bacteria</taxon>
        <taxon>Bacillati</taxon>
        <taxon>Bacillota</taxon>
        <taxon>Clostridia</taxon>
        <taxon>Eubacteriales</taxon>
        <taxon>Desulfallaceae</taxon>
        <taxon>Desulfoscipio</taxon>
    </lineage>
</organism>
<name>A0A1I6DGI4_9FIRM</name>
<dbReference type="STRING" id="39060.SAMN05660706_11091"/>
<proteinExistence type="predicted"/>
<keyword evidence="3" id="KW-1185">Reference proteome</keyword>
<dbReference type="Proteomes" id="UP000199584">
    <property type="component" value="Unassembled WGS sequence"/>
</dbReference>
<feature type="signal peptide" evidence="1">
    <location>
        <begin position="1"/>
        <end position="29"/>
    </location>
</feature>
<protein>
    <submittedName>
        <fullName evidence="2">Uncharacterized protein</fullName>
    </submittedName>
</protein>
<feature type="chain" id="PRO_5011436498" evidence="1">
    <location>
        <begin position="30"/>
        <end position="224"/>
    </location>
</feature>
<reference evidence="3" key="1">
    <citation type="submission" date="2016-10" db="EMBL/GenBank/DDBJ databases">
        <authorList>
            <person name="Varghese N."/>
            <person name="Submissions S."/>
        </authorList>
    </citation>
    <scope>NUCLEOTIDE SEQUENCE [LARGE SCALE GENOMIC DNA]</scope>
    <source>
        <strain evidence="3">DSM 3669</strain>
    </source>
</reference>
<evidence type="ECO:0000256" key="1">
    <source>
        <dbReference type="SAM" id="SignalP"/>
    </source>
</evidence>
<dbReference type="AlphaFoldDB" id="A0A1I6DGI4"/>
<accession>A0A1I6DGI4</accession>
<evidence type="ECO:0000313" key="2">
    <source>
        <dbReference type="EMBL" id="SFR04526.1"/>
    </source>
</evidence>
<sequence length="224" mass="26246">MLHNKYLIFLLTFAFFTSSLFGNASFASAYEAGIYYTGEFDDGDANKAWYYLDFLMEWDVDLMSSHVDDILASDLYEADYNDFVYISGHGWTKPCIPIYERDSYGNFDYNEILYVLEDDSEHDDDNEDNFIVYDDEWEKYLYETNTRWSQDLEWAVLAACSQLSYDYGNYKDWALAMIGKPRMHSIWGYPNSAPAGNTDEDVIEDFFNNLRNGESIYKSWKGQC</sequence>
<dbReference type="OrthoDB" id="2988718at2"/>
<dbReference type="EMBL" id="FOYM01000010">
    <property type="protein sequence ID" value="SFR04526.1"/>
    <property type="molecule type" value="Genomic_DNA"/>
</dbReference>
<evidence type="ECO:0000313" key="3">
    <source>
        <dbReference type="Proteomes" id="UP000199584"/>
    </source>
</evidence>